<evidence type="ECO:0000256" key="4">
    <source>
        <dbReference type="ARBA" id="ARBA00020771"/>
    </source>
</evidence>
<evidence type="ECO:0000313" key="13">
    <source>
        <dbReference type="EMBL" id="KXU37932.1"/>
    </source>
</evidence>
<keyword evidence="6 11" id="KW-0456">Lyase</keyword>
<dbReference type="PRINTS" id="PR00144">
    <property type="entry name" value="DALDHYDRTASE"/>
</dbReference>
<keyword evidence="5" id="KW-0350">Heme biosynthesis</keyword>
<evidence type="ECO:0000256" key="7">
    <source>
        <dbReference type="ARBA" id="ARBA00023244"/>
    </source>
</evidence>
<evidence type="ECO:0000256" key="9">
    <source>
        <dbReference type="PIRSR" id="PIRSR001415-1"/>
    </source>
</evidence>
<feature type="binding site" evidence="10">
    <location>
        <position position="253"/>
    </location>
    <ligand>
        <name>Mg(2+)</name>
        <dbReference type="ChEBI" id="CHEBI:18420"/>
    </ligand>
</feature>
<dbReference type="InterPro" id="IPR030656">
    <property type="entry name" value="ALAD_AS"/>
</dbReference>
<dbReference type="PROSITE" id="PS00169">
    <property type="entry name" value="D_ALA_DEHYDRATASE"/>
    <property type="match status" value="1"/>
</dbReference>
<dbReference type="Proteomes" id="UP000070058">
    <property type="component" value="Unassembled WGS sequence"/>
</dbReference>
<accession>A0A139STX6</accession>
<organism evidence="13 14">
    <name type="scientific">Cephaloticoccus primus</name>
    <dbReference type="NCBI Taxonomy" id="1548207"/>
    <lineage>
        <taxon>Bacteria</taxon>
        <taxon>Pseudomonadati</taxon>
        <taxon>Verrucomicrobiota</taxon>
        <taxon>Opitutia</taxon>
        <taxon>Opitutales</taxon>
        <taxon>Opitutaceae</taxon>
        <taxon>Cephaloticoccus</taxon>
    </lineage>
</organism>
<dbReference type="GO" id="GO:0004655">
    <property type="term" value="F:porphobilinogen synthase activity"/>
    <property type="evidence" value="ECO:0007669"/>
    <property type="project" value="UniProtKB-EC"/>
</dbReference>
<gene>
    <name evidence="13" type="ORF">AXK11_01860</name>
</gene>
<proteinExistence type="inferred from homology"/>
<evidence type="ECO:0000256" key="12">
    <source>
        <dbReference type="RuleBase" id="RU004161"/>
    </source>
</evidence>
<dbReference type="STRING" id="1548207.AXK11_01860"/>
<evidence type="ECO:0000256" key="8">
    <source>
        <dbReference type="ARBA" id="ARBA00047651"/>
    </source>
</evidence>
<feature type="active site" description="Schiff-base intermediate with substrate" evidence="9">
    <location>
        <position position="268"/>
    </location>
</feature>
<dbReference type="GO" id="GO:0005829">
    <property type="term" value="C:cytosol"/>
    <property type="evidence" value="ECO:0007669"/>
    <property type="project" value="TreeGrafter"/>
</dbReference>
<dbReference type="SUPFAM" id="SSF51569">
    <property type="entry name" value="Aldolase"/>
    <property type="match status" value="1"/>
</dbReference>
<evidence type="ECO:0000256" key="5">
    <source>
        <dbReference type="ARBA" id="ARBA00023133"/>
    </source>
</evidence>
<keyword evidence="7 11" id="KW-0627">Porphyrin biosynthesis</keyword>
<dbReference type="EC" id="4.2.1.24" evidence="3 11"/>
<dbReference type="GO" id="GO:0006782">
    <property type="term" value="P:protoporphyrinogen IX biosynthetic process"/>
    <property type="evidence" value="ECO:0007669"/>
    <property type="project" value="UniProtKB-UniPathway"/>
</dbReference>
<dbReference type="OrthoDB" id="9805001at2"/>
<dbReference type="Gene3D" id="3.20.20.70">
    <property type="entry name" value="Aldolase class I"/>
    <property type="match status" value="1"/>
</dbReference>
<dbReference type="GO" id="GO:0008270">
    <property type="term" value="F:zinc ion binding"/>
    <property type="evidence" value="ECO:0007669"/>
    <property type="project" value="TreeGrafter"/>
</dbReference>
<dbReference type="SMART" id="SM01004">
    <property type="entry name" value="ALAD"/>
    <property type="match status" value="1"/>
</dbReference>
<feature type="active site" description="Schiff-base intermediate with substrate" evidence="9">
    <location>
        <position position="210"/>
    </location>
</feature>
<evidence type="ECO:0000256" key="3">
    <source>
        <dbReference type="ARBA" id="ARBA00012053"/>
    </source>
</evidence>
<dbReference type="NCBIfam" id="NF006762">
    <property type="entry name" value="PRK09283.1"/>
    <property type="match status" value="1"/>
</dbReference>
<dbReference type="FunFam" id="3.20.20.70:FF:000019">
    <property type="entry name" value="Delta-aminolevulinic acid dehydratase"/>
    <property type="match status" value="1"/>
</dbReference>
<sequence length="356" mass="38080">MPTRPDSARRPALSLPRRLRRLRRTASLRALVEETVLRPADLIAPLFVIEGEGPAEEIASMPGQRRLPLADLVAECRELWALGIPAVDLFAKVPEEAKDAVGSAALGADSLIARAVRAVKAAVPELTVITDIALDPYTTHGHDGLLTADGCDVDNDRTVEQLIAMALAHARAGADMVAPSDMMDGRIGAIRAALDAEGFMQVGLLAYSAKFASGFYGPFREAVGSGKVGTVAGPADKKSYQLNPANRREAIEEALLDEAEGADILMVKPAGLYLDIIRDLRERTRLPLAAYQISGEYAQIHAAARLGWIDYATCRDESLLAIKRAGADMILTYFAKEVATAARVSDRWGLLATAGA</sequence>
<evidence type="ECO:0000256" key="6">
    <source>
        <dbReference type="ARBA" id="ARBA00023239"/>
    </source>
</evidence>
<dbReference type="RefSeq" id="WP_068628498.1">
    <property type="nucleotide sequence ID" value="NZ_LSZQ01000011.1"/>
</dbReference>
<dbReference type="PIRSF" id="PIRSF001415">
    <property type="entry name" value="Porphbilin_synth"/>
    <property type="match status" value="1"/>
</dbReference>
<evidence type="ECO:0000256" key="2">
    <source>
        <dbReference type="ARBA" id="ARBA00008055"/>
    </source>
</evidence>
<dbReference type="EMBL" id="LSZQ01000011">
    <property type="protein sequence ID" value="KXU37932.1"/>
    <property type="molecule type" value="Genomic_DNA"/>
</dbReference>
<keyword evidence="14" id="KW-1185">Reference proteome</keyword>
<dbReference type="Pfam" id="PF00490">
    <property type="entry name" value="ALAD"/>
    <property type="match status" value="1"/>
</dbReference>
<reference evidence="14" key="1">
    <citation type="submission" date="2016-02" db="EMBL/GenBank/DDBJ databases">
        <authorList>
            <person name="Sanders J.G."/>
            <person name="Lin J.Y."/>
            <person name="Wertz J.T."/>
            <person name="Russell J.A."/>
            <person name="Moreau C.S."/>
            <person name="Powell S."/>
        </authorList>
    </citation>
    <scope>NUCLEOTIDE SEQUENCE [LARGE SCALE GENOMIC DNA]</scope>
    <source>
        <strain evidence="14">CAG34</strain>
    </source>
</reference>
<dbReference type="InterPro" id="IPR013785">
    <property type="entry name" value="Aldolase_TIM"/>
</dbReference>
<comment type="pathway">
    <text evidence="1">Porphyrin-containing compound metabolism; protoporphyrin-IX biosynthesis; coproporphyrinogen-III from 5-aminolevulinate: step 1/4.</text>
</comment>
<evidence type="ECO:0000256" key="1">
    <source>
        <dbReference type="ARBA" id="ARBA00004694"/>
    </source>
</evidence>
<comment type="subunit">
    <text evidence="11">Homooctamer.</text>
</comment>
<keyword evidence="10" id="KW-0479">Metal-binding</keyword>
<evidence type="ECO:0000256" key="10">
    <source>
        <dbReference type="PIRSR" id="PIRSR001415-5"/>
    </source>
</evidence>
<dbReference type="InterPro" id="IPR001731">
    <property type="entry name" value="ALAD"/>
</dbReference>
<dbReference type="UniPathway" id="UPA00251">
    <property type="reaction ID" value="UER00318"/>
</dbReference>
<comment type="similarity">
    <text evidence="2 12">Belongs to the ALAD family.</text>
</comment>
<comment type="caution">
    <text evidence="13">The sequence shown here is derived from an EMBL/GenBank/DDBJ whole genome shotgun (WGS) entry which is preliminary data.</text>
</comment>
<protein>
    <recommendedName>
        <fullName evidence="4 11">Delta-aminolevulinic acid dehydratase</fullName>
        <ecNumber evidence="3 11">4.2.1.24</ecNumber>
    </recommendedName>
</protein>
<dbReference type="PANTHER" id="PTHR11458:SF1">
    <property type="entry name" value="DELTA-AMINOLEVULINIC ACID DEHYDRATASE"/>
    <property type="match status" value="1"/>
</dbReference>
<keyword evidence="10" id="KW-0460">Magnesium</keyword>
<evidence type="ECO:0000256" key="11">
    <source>
        <dbReference type="RuleBase" id="RU000515"/>
    </source>
</evidence>
<evidence type="ECO:0000313" key="14">
    <source>
        <dbReference type="Proteomes" id="UP000070058"/>
    </source>
</evidence>
<comment type="catalytic activity">
    <reaction evidence="8 11">
        <text>2 5-aminolevulinate = porphobilinogen + 2 H2O + H(+)</text>
        <dbReference type="Rhea" id="RHEA:24064"/>
        <dbReference type="ChEBI" id="CHEBI:15377"/>
        <dbReference type="ChEBI" id="CHEBI:15378"/>
        <dbReference type="ChEBI" id="CHEBI:58126"/>
        <dbReference type="ChEBI" id="CHEBI:356416"/>
        <dbReference type="EC" id="4.2.1.24"/>
    </reaction>
</comment>
<name>A0A139STX6_9BACT</name>
<dbReference type="PANTHER" id="PTHR11458">
    <property type="entry name" value="DELTA-AMINOLEVULINIC ACID DEHYDRATASE"/>
    <property type="match status" value="1"/>
</dbReference>
<dbReference type="AlphaFoldDB" id="A0A139STX6"/>